<evidence type="ECO:0000256" key="5">
    <source>
        <dbReference type="ARBA" id="ARBA00022842"/>
    </source>
</evidence>
<reference evidence="12" key="5">
    <citation type="journal article" date="2021" name="G3 (Bethesda)">
        <title>Aegilops tauschii genome assembly Aet v5.0 features greater sequence contiguity and improved annotation.</title>
        <authorList>
            <person name="Wang L."/>
            <person name="Zhu T."/>
            <person name="Rodriguez J.C."/>
            <person name="Deal K.R."/>
            <person name="Dubcovsky J."/>
            <person name="McGuire P.E."/>
            <person name="Lux T."/>
            <person name="Spannagl M."/>
            <person name="Mayer K.F.X."/>
            <person name="Baldrich P."/>
            <person name="Meyers B.C."/>
            <person name="Huo N."/>
            <person name="Gu Y.Q."/>
            <person name="Zhou H."/>
            <person name="Devos K.M."/>
            <person name="Bennetzen J.L."/>
            <person name="Unver T."/>
            <person name="Budak H."/>
            <person name="Gulick P.J."/>
            <person name="Galiba G."/>
            <person name="Kalapos B."/>
            <person name="Nelson D.R."/>
            <person name="Li P."/>
            <person name="You F.M."/>
            <person name="Luo M.C."/>
            <person name="Dvorak J."/>
        </authorList>
    </citation>
    <scope>NUCLEOTIDE SEQUENCE [LARGE SCALE GENOMIC DNA]</scope>
    <source>
        <strain evidence="12">cv. AL8/78</strain>
    </source>
</reference>
<evidence type="ECO:0000256" key="1">
    <source>
        <dbReference type="ARBA" id="ARBA00022670"/>
    </source>
</evidence>
<keyword evidence="9" id="KW-0238">DNA-binding</keyword>
<dbReference type="InterPro" id="IPR001584">
    <property type="entry name" value="Integrase_cat-core"/>
</dbReference>
<reference evidence="13" key="1">
    <citation type="journal article" date="2014" name="Science">
        <title>Ancient hybridizations among the ancestral genomes of bread wheat.</title>
        <authorList>
            <consortium name="International Wheat Genome Sequencing Consortium,"/>
            <person name="Marcussen T."/>
            <person name="Sandve S.R."/>
            <person name="Heier L."/>
            <person name="Spannagl M."/>
            <person name="Pfeifer M."/>
            <person name="Jakobsen K.S."/>
            <person name="Wulff B.B."/>
            <person name="Steuernagel B."/>
            <person name="Mayer K.F."/>
            <person name="Olsen O.A."/>
        </authorList>
    </citation>
    <scope>NUCLEOTIDE SEQUENCE [LARGE SCALE GENOMIC DNA]</scope>
    <source>
        <strain evidence="13">cv. AL8/78</strain>
    </source>
</reference>
<organism evidence="12 13">
    <name type="scientific">Aegilops tauschii subsp. strangulata</name>
    <name type="common">Goatgrass</name>
    <dbReference type="NCBI Taxonomy" id="200361"/>
    <lineage>
        <taxon>Eukaryota</taxon>
        <taxon>Viridiplantae</taxon>
        <taxon>Streptophyta</taxon>
        <taxon>Embryophyta</taxon>
        <taxon>Tracheophyta</taxon>
        <taxon>Spermatophyta</taxon>
        <taxon>Magnoliopsida</taxon>
        <taxon>Liliopsida</taxon>
        <taxon>Poales</taxon>
        <taxon>Poaceae</taxon>
        <taxon>BOP clade</taxon>
        <taxon>Pooideae</taxon>
        <taxon>Triticodae</taxon>
        <taxon>Triticeae</taxon>
        <taxon>Triticinae</taxon>
        <taxon>Aegilops</taxon>
    </lineage>
</organism>
<keyword evidence="8" id="KW-0239">DNA-directed DNA polymerase</keyword>
<dbReference type="GO" id="GO:0006508">
    <property type="term" value="P:proteolysis"/>
    <property type="evidence" value="ECO:0007669"/>
    <property type="project" value="UniProtKB-KW"/>
</dbReference>
<dbReference type="STRING" id="200361.A0A453RG08"/>
<dbReference type="Gene3D" id="3.30.420.10">
    <property type="entry name" value="Ribonuclease H-like superfamily/Ribonuclease H"/>
    <property type="match status" value="1"/>
</dbReference>
<dbReference type="Gene3D" id="1.10.340.70">
    <property type="match status" value="1"/>
</dbReference>
<dbReference type="GO" id="GO:0004190">
    <property type="term" value="F:aspartic-type endopeptidase activity"/>
    <property type="evidence" value="ECO:0007669"/>
    <property type="project" value="UniProtKB-KW"/>
</dbReference>
<accession>A0A453RG08</accession>
<keyword evidence="10" id="KW-0233">DNA recombination</keyword>
<dbReference type="InterPro" id="IPR056924">
    <property type="entry name" value="SH3_Tf2-1"/>
</dbReference>
<dbReference type="Proteomes" id="UP000015105">
    <property type="component" value="Chromosome 7D"/>
</dbReference>
<dbReference type="PANTHER" id="PTHR37984:SF5">
    <property type="entry name" value="PROTEIN NYNRIN-LIKE"/>
    <property type="match status" value="1"/>
</dbReference>
<reference evidence="12" key="4">
    <citation type="submission" date="2019-03" db="UniProtKB">
        <authorList>
            <consortium name="EnsemblPlants"/>
        </authorList>
    </citation>
    <scope>IDENTIFICATION</scope>
</reference>
<keyword evidence="4" id="KW-0378">Hydrolase</keyword>
<dbReference type="EnsemblPlants" id="AET7Gv20569900.1">
    <property type="protein sequence ID" value="AET7Gv20569900.1"/>
    <property type="gene ID" value="AET7Gv20569900"/>
</dbReference>
<proteinExistence type="predicted"/>
<keyword evidence="2" id="KW-0479">Metal-binding</keyword>
<dbReference type="GO" id="GO:0046872">
    <property type="term" value="F:metal ion binding"/>
    <property type="evidence" value="ECO:0007669"/>
    <property type="project" value="UniProtKB-KW"/>
</dbReference>
<keyword evidence="1" id="KW-0645">Protease</keyword>
<evidence type="ECO:0000256" key="10">
    <source>
        <dbReference type="ARBA" id="ARBA00023172"/>
    </source>
</evidence>
<dbReference type="Pfam" id="PF24626">
    <property type="entry name" value="SH3_Tf2-1"/>
    <property type="match status" value="1"/>
</dbReference>
<evidence type="ECO:0000256" key="2">
    <source>
        <dbReference type="ARBA" id="ARBA00022723"/>
    </source>
</evidence>
<keyword evidence="13" id="KW-1185">Reference proteome</keyword>
<name>A0A453RG08_AEGTS</name>
<evidence type="ECO:0000313" key="13">
    <source>
        <dbReference type="Proteomes" id="UP000015105"/>
    </source>
</evidence>
<dbReference type="SUPFAM" id="SSF53098">
    <property type="entry name" value="Ribonuclease H-like"/>
    <property type="match status" value="1"/>
</dbReference>
<dbReference type="Pfam" id="PF17921">
    <property type="entry name" value="Integrase_H2C2"/>
    <property type="match status" value="1"/>
</dbReference>
<sequence length="541" mass="62651">LRQRRWLELIKDYDMKLHYHPGKANVVADALSRKSYVNTLVSEGLTKELAEDLRELRLEIVPRDFVAALEVQSTLLEKIREAQKDDKEIAEIKERMSKGKAKGFREDEHDTLWFQDHVYVPNNAEIGKLILQEAHDSPYLIHPGNTKMYLDLKEHFWWTGMKKDIAEYVAVCDVCQRVKAEHQKPAGLLHPMPIPEWKWDKLGMNFITGLPRIRSGYDSIWVVVDRLTKVAHFIPVKTTYTSAKLAKIYMTRIVCLHGVSRTIVSDRGTQLTSKFWHQLHQTLGTRLEFSTAFHPQTDGQTERVNQILEDMLRACALDYGSSWDDNLPYAKFSYNNSYQASLKMAPFEALYGRGCRTPLMWDEVGDCQLFGPDLIKEYEEKVKLIRDRLMVAQSRQKSYADSKRKEVVYEIEDRAYLRVSPLRGVKRFGVKGKLAPRFVGPYRVLERMGEVAYKLELPKGLSGVHDVFHVSQLKKCHAEMADIPLRDTVPLEAIQLDSDLTYEEKPVKILEFPSRVTRSKVIKFCKVQWSHLGTRGRPTER</sequence>
<dbReference type="PANTHER" id="PTHR37984">
    <property type="entry name" value="PROTEIN CBG26694"/>
    <property type="match status" value="1"/>
</dbReference>
<dbReference type="GO" id="GO:0015074">
    <property type="term" value="P:DNA integration"/>
    <property type="evidence" value="ECO:0007669"/>
    <property type="project" value="UniProtKB-KW"/>
</dbReference>
<evidence type="ECO:0000256" key="6">
    <source>
        <dbReference type="ARBA" id="ARBA00022908"/>
    </source>
</evidence>
<dbReference type="InterPro" id="IPR036397">
    <property type="entry name" value="RNaseH_sf"/>
</dbReference>
<dbReference type="GO" id="GO:0006310">
    <property type="term" value="P:DNA recombination"/>
    <property type="evidence" value="ECO:0007669"/>
    <property type="project" value="UniProtKB-KW"/>
</dbReference>
<dbReference type="Gramene" id="AET7Gv20569900.1">
    <property type="protein sequence ID" value="AET7Gv20569900.1"/>
    <property type="gene ID" value="AET7Gv20569900"/>
</dbReference>
<evidence type="ECO:0000259" key="11">
    <source>
        <dbReference type="PROSITE" id="PS50994"/>
    </source>
</evidence>
<dbReference type="InterPro" id="IPR050951">
    <property type="entry name" value="Retrovirus_Pol_polyprotein"/>
</dbReference>
<evidence type="ECO:0000256" key="7">
    <source>
        <dbReference type="ARBA" id="ARBA00022918"/>
    </source>
</evidence>
<evidence type="ECO:0000256" key="8">
    <source>
        <dbReference type="ARBA" id="ARBA00022932"/>
    </source>
</evidence>
<dbReference type="AlphaFoldDB" id="A0A453RG08"/>
<reference evidence="12" key="3">
    <citation type="journal article" date="2017" name="Nature">
        <title>Genome sequence of the progenitor of the wheat D genome Aegilops tauschii.</title>
        <authorList>
            <person name="Luo M.C."/>
            <person name="Gu Y.Q."/>
            <person name="Puiu D."/>
            <person name="Wang H."/>
            <person name="Twardziok S.O."/>
            <person name="Deal K.R."/>
            <person name="Huo N."/>
            <person name="Zhu T."/>
            <person name="Wang L."/>
            <person name="Wang Y."/>
            <person name="McGuire P.E."/>
            <person name="Liu S."/>
            <person name="Long H."/>
            <person name="Ramasamy R.K."/>
            <person name="Rodriguez J.C."/>
            <person name="Van S.L."/>
            <person name="Yuan L."/>
            <person name="Wang Z."/>
            <person name="Xia Z."/>
            <person name="Xiao L."/>
            <person name="Anderson O.D."/>
            <person name="Ouyang S."/>
            <person name="Liang Y."/>
            <person name="Zimin A.V."/>
            <person name="Pertea G."/>
            <person name="Qi P."/>
            <person name="Bennetzen J.L."/>
            <person name="Dai X."/>
            <person name="Dawson M.W."/>
            <person name="Muller H.G."/>
            <person name="Kugler K."/>
            <person name="Rivarola-Duarte L."/>
            <person name="Spannagl M."/>
            <person name="Mayer K.F.X."/>
            <person name="Lu F.H."/>
            <person name="Bevan M.W."/>
            <person name="Leroy P."/>
            <person name="Li P."/>
            <person name="You F.M."/>
            <person name="Sun Q."/>
            <person name="Liu Z."/>
            <person name="Lyons E."/>
            <person name="Wicker T."/>
            <person name="Salzberg S.L."/>
            <person name="Devos K.M."/>
            <person name="Dvorak J."/>
        </authorList>
    </citation>
    <scope>NUCLEOTIDE SEQUENCE [LARGE SCALE GENOMIC DNA]</scope>
    <source>
        <strain evidence="12">cv. AL8/78</strain>
    </source>
</reference>
<dbReference type="PROSITE" id="PS50994">
    <property type="entry name" value="INTEGRASE"/>
    <property type="match status" value="1"/>
</dbReference>
<keyword evidence="8" id="KW-0808">Transferase</keyword>
<keyword evidence="6" id="KW-0229">DNA integration</keyword>
<dbReference type="InterPro" id="IPR012337">
    <property type="entry name" value="RNaseH-like_sf"/>
</dbReference>
<protein>
    <recommendedName>
        <fullName evidence="11">Integrase catalytic domain-containing protein</fullName>
    </recommendedName>
</protein>
<dbReference type="GO" id="GO:0003887">
    <property type="term" value="F:DNA-directed DNA polymerase activity"/>
    <property type="evidence" value="ECO:0007669"/>
    <property type="project" value="UniProtKB-KW"/>
</dbReference>
<evidence type="ECO:0000256" key="9">
    <source>
        <dbReference type="ARBA" id="ARBA00023125"/>
    </source>
</evidence>
<keyword evidence="8" id="KW-0548">Nucleotidyltransferase</keyword>
<feature type="domain" description="Integrase catalytic" evidence="11">
    <location>
        <begin position="189"/>
        <end position="354"/>
    </location>
</feature>
<dbReference type="GO" id="GO:0003677">
    <property type="term" value="F:DNA binding"/>
    <property type="evidence" value="ECO:0007669"/>
    <property type="project" value="UniProtKB-KW"/>
</dbReference>
<dbReference type="InterPro" id="IPR041588">
    <property type="entry name" value="Integrase_H2C2"/>
</dbReference>
<keyword evidence="7" id="KW-0695">RNA-directed DNA polymerase</keyword>
<keyword evidence="3" id="KW-0064">Aspartyl protease</keyword>
<evidence type="ECO:0000256" key="3">
    <source>
        <dbReference type="ARBA" id="ARBA00022750"/>
    </source>
</evidence>
<dbReference type="GO" id="GO:0003964">
    <property type="term" value="F:RNA-directed DNA polymerase activity"/>
    <property type="evidence" value="ECO:0007669"/>
    <property type="project" value="UniProtKB-KW"/>
</dbReference>
<reference evidence="13" key="2">
    <citation type="journal article" date="2017" name="Nat. Plants">
        <title>The Aegilops tauschii genome reveals multiple impacts of transposons.</title>
        <authorList>
            <person name="Zhao G."/>
            <person name="Zou C."/>
            <person name="Li K."/>
            <person name="Wang K."/>
            <person name="Li T."/>
            <person name="Gao L."/>
            <person name="Zhang X."/>
            <person name="Wang H."/>
            <person name="Yang Z."/>
            <person name="Liu X."/>
            <person name="Jiang W."/>
            <person name="Mao L."/>
            <person name="Kong X."/>
            <person name="Jiao Y."/>
            <person name="Jia J."/>
        </authorList>
    </citation>
    <scope>NUCLEOTIDE SEQUENCE [LARGE SCALE GENOMIC DNA]</scope>
    <source>
        <strain evidence="13">cv. AL8/78</strain>
    </source>
</reference>
<evidence type="ECO:0000256" key="4">
    <source>
        <dbReference type="ARBA" id="ARBA00022801"/>
    </source>
</evidence>
<keyword evidence="5" id="KW-0460">Magnesium</keyword>
<evidence type="ECO:0000313" key="12">
    <source>
        <dbReference type="EnsemblPlants" id="AET7Gv20569900.1"/>
    </source>
</evidence>